<evidence type="ECO:0000313" key="1">
    <source>
        <dbReference type="EMBL" id="MEQ2236083.1"/>
    </source>
</evidence>
<protein>
    <submittedName>
        <fullName evidence="1">Uncharacterized protein</fullName>
    </submittedName>
</protein>
<evidence type="ECO:0000313" key="2">
    <source>
        <dbReference type="Proteomes" id="UP001482620"/>
    </source>
</evidence>
<sequence>MKTLCEKHMLCGGWPPGEYISVPSPSTLTYVALYISGVLSCGMMDLAGMGGEPCSAPPSAMLGPIQQINFHAIETFRALGLGWGILCCQQAVVSGKPQPQPRF</sequence>
<dbReference type="Proteomes" id="UP001482620">
    <property type="component" value="Unassembled WGS sequence"/>
</dbReference>
<organism evidence="1 2">
    <name type="scientific">Ilyodon furcidens</name>
    <name type="common">goldbreast splitfin</name>
    <dbReference type="NCBI Taxonomy" id="33524"/>
    <lineage>
        <taxon>Eukaryota</taxon>
        <taxon>Metazoa</taxon>
        <taxon>Chordata</taxon>
        <taxon>Craniata</taxon>
        <taxon>Vertebrata</taxon>
        <taxon>Euteleostomi</taxon>
        <taxon>Actinopterygii</taxon>
        <taxon>Neopterygii</taxon>
        <taxon>Teleostei</taxon>
        <taxon>Neoteleostei</taxon>
        <taxon>Acanthomorphata</taxon>
        <taxon>Ovalentaria</taxon>
        <taxon>Atherinomorphae</taxon>
        <taxon>Cyprinodontiformes</taxon>
        <taxon>Goodeidae</taxon>
        <taxon>Ilyodon</taxon>
    </lineage>
</organism>
<comment type="caution">
    <text evidence="1">The sequence shown here is derived from an EMBL/GenBank/DDBJ whole genome shotgun (WGS) entry which is preliminary data.</text>
</comment>
<reference evidence="1 2" key="1">
    <citation type="submission" date="2021-06" db="EMBL/GenBank/DDBJ databases">
        <authorList>
            <person name="Palmer J.M."/>
        </authorList>
    </citation>
    <scope>NUCLEOTIDE SEQUENCE [LARGE SCALE GENOMIC DNA]</scope>
    <source>
        <strain evidence="2">if_2019</strain>
        <tissue evidence="1">Muscle</tissue>
    </source>
</reference>
<name>A0ABV0TW07_9TELE</name>
<gene>
    <name evidence="1" type="ORF">ILYODFUR_008821</name>
</gene>
<accession>A0ABV0TW07</accession>
<proteinExistence type="predicted"/>
<keyword evidence="2" id="KW-1185">Reference proteome</keyword>
<dbReference type="EMBL" id="JAHRIQ010046944">
    <property type="protein sequence ID" value="MEQ2236083.1"/>
    <property type="molecule type" value="Genomic_DNA"/>
</dbReference>